<dbReference type="FunFam" id="1.10.510.10:FF:000571">
    <property type="entry name" value="Maternal embryonic leucine zipper kinase"/>
    <property type="match status" value="1"/>
</dbReference>
<name>A0A7R8XKD3_9CRUS</name>
<gene>
    <name evidence="11" type="ORF">DSTB1V02_LOCUS7427</name>
</gene>
<keyword evidence="5" id="KW-0547">Nucleotide-binding</keyword>
<keyword evidence="4" id="KW-0479">Metal-binding</keyword>
<keyword evidence="2" id="KW-0217">Developmental protein</keyword>
<evidence type="ECO:0000313" key="11">
    <source>
        <dbReference type="EMBL" id="CAD7247597.1"/>
    </source>
</evidence>
<proteinExistence type="predicted"/>
<dbReference type="PANTHER" id="PTHR24346">
    <property type="entry name" value="MAP/MICROTUBULE AFFINITY-REGULATING KINASE"/>
    <property type="match status" value="1"/>
</dbReference>
<organism evidence="11">
    <name type="scientific">Darwinula stevensoni</name>
    <dbReference type="NCBI Taxonomy" id="69355"/>
    <lineage>
        <taxon>Eukaryota</taxon>
        <taxon>Metazoa</taxon>
        <taxon>Ecdysozoa</taxon>
        <taxon>Arthropoda</taxon>
        <taxon>Crustacea</taxon>
        <taxon>Oligostraca</taxon>
        <taxon>Ostracoda</taxon>
        <taxon>Podocopa</taxon>
        <taxon>Podocopida</taxon>
        <taxon>Darwinulocopina</taxon>
        <taxon>Darwinuloidea</taxon>
        <taxon>Darwinulidae</taxon>
        <taxon>Darwinula</taxon>
    </lineage>
</organism>
<sequence length="296" mass="33895">MSYGEKDSLERHGYILGKLLGSGAYGKVMKATYRGKDSGPRLTVATKTINTSKLPALYIEKFLPRELEVVRWLDHPNVVRAHSIVYRRGIVYIFMEFVENGTLLKYLKNNKKLSEAKCQIWFRQILGGLLYLHRNKHAHRDVKCDNVLITKQYNLKVCDFGFARLIVDRKGSCITSTTYCGTPSYCPPEILEGVPYYPTLADAWSTGVTLYVLMCQSMPFGSKDTRLVLREQKQARWKFTAFVDKNFSKDSRNVVSAMLVADPQKRANLFKISRHKWLSTANTKALVRSAVKKQQH</sequence>
<evidence type="ECO:0000256" key="4">
    <source>
        <dbReference type="ARBA" id="ARBA00022723"/>
    </source>
</evidence>
<dbReference type="Gene3D" id="1.10.510.10">
    <property type="entry name" value="Transferase(Phosphotransferase) domain 1"/>
    <property type="match status" value="1"/>
</dbReference>
<evidence type="ECO:0000256" key="1">
    <source>
        <dbReference type="ARBA" id="ARBA00001946"/>
    </source>
</evidence>
<dbReference type="InterPro" id="IPR011009">
    <property type="entry name" value="Kinase-like_dom_sf"/>
</dbReference>
<evidence type="ECO:0000259" key="10">
    <source>
        <dbReference type="PROSITE" id="PS50011"/>
    </source>
</evidence>
<keyword evidence="6" id="KW-0221">Differentiation</keyword>
<dbReference type="GO" id="GO:0030154">
    <property type="term" value="P:cell differentiation"/>
    <property type="evidence" value="ECO:0007669"/>
    <property type="project" value="UniProtKB-KW"/>
</dbReference>
<keyword evidence="9" id="KW-0744">Spermatogenesis</keyword>
<evidence type="ECO:0000256" key="5">
    <source>
        <dbReference type="ARBA" id="ARBA00022741"/>
    </source>
</evidence>
<reference evidence="11" key="1">
    <citation type="submission" date="2020-11" db="EMBL/GenBank/DDBJ databases">
        <authorList>
            <person name="Tran Van P."/>
        </authorList>
    </citation>
    <scope>NUCLEOTIDE SEQUENCE</scope>
</reference>
<keyword evidence="8" id="KW-0460">Magnesium</keyword>
<dbReference type="Pfam" id="PF00069">
    <property type="entry name" value="Pkinase"/>
    <property type="match status" value="1"/>
</dbReference>
<comment type="cofactor">
    <cofactor evidence="1">
        <name>Mg(2+)</name>
        <dbReference type="ChEBI" id="CHEBI:18420"/>
    </cofactor>
</comment>
<dbReference type="GO" id="GO:0046872">
    <property type="term" value="F:metal ion binding"/>
    <property type="evidence" value="ECO:0007669"/>
    <property type="project" value="UniProtKB-KW"/>
</dbReference>
<evidence type="ECO:0000256" key="7">
    <source>
        <dbReference type="ARBA" id="ARBA00022840"/>
    </source>
</evidence>
<evidence type="ECO:0000256" key="8">
    <source>
        <dbReference type="ARBA" id="ARBA00022842"/>
    </source>
</evidence>
<dbReference type="PIRSF" id="PIRSF000654">
    <property type="entry name" value="Integrin-linked_kinase"/>
    <property type="match status" value="1"/>
</dbReference>
<protein>
    <recommendedName>
        <fullName evidence="10">Protein kinase domain-containing protein</fullName>
    </recommendedName>
</protein>
<dbReference type="EMBL" id="LR901025">
    <property type="protein sequence ID" value="CAD7247597.1"/>
    <property type="molecule type" value="Genomic_DNA"/>
</dbReference>
<evidence type="ECO:0000256" key="2">
    <source>
        <dbReference type="ARBA" id="ARBA00022473"/>
    </source>
</evidence>
<dbReference type="GO" id="GO:0035556">
    <property type="term" value="P:intracellular signal transduction"/>
    <property type="evidence" value="ECO:0007669"/>
    <property type="project" value="TreeGrafter"/>
</dbReference>
<dbReference type="SMART" id="SM00220">
    <property type="entry name" value="S_TKc"/>
    <property type="match status" value="1"/>
</dbReference>
<dbReference type="SUPFAM" id="SSF56112">
    <property type="entry name" value="Protein kinase-like (PK-like)"/>
    <property type="match status" value="1"/>
</dbReference>
<dbReference type="AlphaFoldDB" id="A0A7R8XKD3"/>
<keyword evidence="7" id="KW-0067">ATP-binding</keyword>
<dbReference type="OrthoDB" id="541276at2759"/>
<evidence type="ECO:0000256" key="3">
    <source>
        <dbReference type="ARBA" id="ARBA00022553"/>
    </source>
</evidence>
<dbReference type="GO" id="GO:0005737">
    <property type="term" value="C:cytoplasm"/>
    <property type="evidence" value="ECO:0007669"/>
    <property type="project" value="TreeGrafter"/>
</dbReference>
<keyword evidence="3" id="KW-0597">Phosphoprotein</keyword>
<dbReference type="GO" id="GO:0050321">
    <property type="term" value="F:tau-protein kinase activity"/>
    <property type="evidence" value="ECO:0007669"/>
    <property type="project" value="TreeGrafter"/>
</dbReference>
<evidence type="ECO:0000313" key="12">
    <source>
        <dbReference type="Proteomes" id="UP000677054"/>
    </source>
</evidence>
<dbReference type="Proteomes" id="UP000677054">
    <property type="component" value="Unassembled WGS sequence"/>
</dbReference>
<feature type="domain" description="Protein kinase" evidence="10">
    <location>
        <begin position="14"/>
        <end position="278"/>
    </location>
</feature>
<keyword evidence="12" id="KW-1185">Reference proteome</keyword>
<dbReference type="InterPro" id="IPR000719">
    <property type="entry name" value="Prot_kinase_dom"/>
</dbReference>
<dbReference type="GO" id="GO:0000226">
    <property type="term" value="P:microtubule cytoskeleton organization"/>
    <property type="evidence" value="ECO:0007669"/>
    <property type="project" value="TreeGrafter"/>
</dbReference>
<evidence type="ECO:0000256" key="6">
    <source>
        <dbReference type="ARBA" id="ARBA00022782"/>
    </source>
</evidence>
<dbReference type="EMBL" id="CAJPEV010001508">
    <property type="protein sequence ID" value="CAG0893026.1"/>
    <property type="molecule type" value="Genomic_DNA"/>
</dbReference>
<evidence type="ECO:0000256" key="9">
    <source>
        <dbReference type="ARBA" id="ARBA00022871"/>
    </source>
</evidence>
<dbReference type="GO" id="GO:0007283">
    <property type="term" value="P:spermatogenesis"/>
    <property type="evidence" value="ECO:0007669"/>
    <property type="project" value="UniProtKB-KW"/>
</dbReference>
<dbReference type="GO" id="GO:0005524">
    <property type="term" value="F:ATP binding"/>
    <property type="evidence" value="ECO:0007669"/>
    <property type="project" value="UniProtKB-KW"/>
</dbReference>
<accession>A0A7R8XKD3</accession>
<dbReference type="PANTHER" id="PTHR24346:SF102">
    <property type="entry name" value="TESTIS-SPECIFIC SERINE_THREONINE-PROTEIN KINASE 1"/>
    <property type="match status" value="1"/>
</dbReference>
<dbReference type="PROSITE" id="PS50011">
    <property type="entry name" value="PROTEIN_KINASE_DOM"/>
    <property type="match status" value="1"/>
</dbReference>